<feature type="domain" description="Chorismate-utilising enzyme C-terminal" evidence="1">
    <location>
        <begin position="62"/>
        <end position="322"/>
    </location>
</feature>
<evidence type="ECO:0000313" key="2">
    <source>
        <dbReference type="EMBL" id="BDA79484.1"/>
    </source>
</evidence>
<sequence length="540" mass="61474">MFFEAGYFLEPSLHHLTKDISSGAILLSIQVFGSKKKISYQTPNLPFLGTGGIEELSQPISKETYLSQIKNAQDHLQEGNSYELNISFETNFKLNSDPFLFFQKLKRKQKTKYSVYFPLGEDIILSLSPELFWSVSRGKITTKPMKGTAKRGISYEEDLNLRNQLQTSEKERAENVMITDLFRNDLGKISKIGTVEVPSLFETEALDSVWQMTSEIESELLPEISFSEMITTLFPSGSVSGAPKIRSLEIIKDIEKRERGIYTGSLFSLENTEGNLESLANVSIRTVQLKKEQNGYNGSYSIGSGITVLSDPETEYEECQSKLSFLTKESIPDFEILETIRFFNGRFRFLNLHLNRMARSASRFGYPFDPVKARESLDSLSHVASGLLRVRLLLNAKGEFKAETYAYTRTDKRRKISLTWATKKIPSSDPFFYHKTTIRDFYSESLKEAQEFGCEDAILLAEDGTVSETCVRNLFFRKENQWFTPTLRSGGLAGTLREKLISKGWVKETDCFPNDLINSDYVLAGNSLRGLERVKIRPWE</sequence>
<dbReference type="Pfam" id="PF01063">
    <property type="entry name" value="Aminotran_4"/>
    <property type="match status" value="1"/>
</dbReference>
<dbReference type="InterPro" id="IPR001544">
    <property type="entry name" value="Aminotrans_IV"/>
</dbReference>
<dbReference type="InterPro" id="IPR005801">
    <property type="entry name" value="ADC_synthase"/>
</dbReference>
<dbReference type="PANTHER" id="PTHR11236">
    <property type="entry name" value="AMINOBENZOATE/ANTHRANILATE SYNTHASE"/>
    <property type="match status" value="1"/>
</dbReference>
<organism evidence="2 3">
    <name type="scientific">Leptospira kobayashii</name>
    <dbReference type="NCBI Taxonomy" id="1917830"/>
    <lineage>
        <taxon>Bacteria</taxon>
        <taxon>Pseudomonadati</taxon>
        <taxon>Spirochaetota</taxon>
        <taxon>Spirochaetia</taxon>
        <taxon>Leptospirales</taxon>
        <taxon>Leptospiraceae</taxon>
        <taxon>Leptospira</taxon>
    </lineage>
</organism>
<dbReference type="EMBL" id="AP025028">
    <property type="protein sequence ID" value="BDA79484.1"/>
    <property type="molecule type" value="Genomic_DNA"/>
</dbReference>
<name>A0ABM7USV8_9LEPT</name>
<dbReference type="Gene3D" id="3.30.470.10">
    <property type="match status" value="1"/>
</dbReference>
<dbReference type="Gene3D" id="3.60.120.10">
    <property type="entry name" value="Anthranilate synthase"/>
    <property type="match status" value="1"/>
</dbReference>
<proteinExistence type="predicted"/>
<dbReference type="RefSeq" id="WP_109019114.1">
    <property type="nucleotide sequence ID" value="NZ_AP025028.1"/>
</dbReference>
<protein>
    <submittedName>
        <fullName evidence="2">Aminodeoxychorismate synthase, component I</fullName>
    </submittedName>
</protein>
<dbReference type="SUPFAM" id="SSF56752">
    <property type="entry name" value="D-aminoacid aminotransferase-like PLP-dependent enzymes"/>
    <property type="match status" value="1"/>
</dbReference>
<dbReference type="InterPro" id="IPR019999">
    <property type="entry name" value="Anth_synth_I-like"/>
</dbReference>
<reference evidence="2 3" key="1">
    <citation type="submission" date="2021-08" db="EMBL/GenBank/DDBJ databases">
        <title>Complete genome sequence of Leptospira kobayashii strain E30.</title>
        <authorList>
            <person name="Nakao R."/>
            <person name="Nakamura S."/>
            <person name="Masuzawa T."/>
            <person name="Koizumi N."/>
        </authorList>
    </citation>
    <scope>NUCLEOTIDE SEQUENCE [LARGE SCALE GENOMIC DNA]</scope>
    <source>
        <strain evidence="2 3">E30</strain>
    </source>
</reference>
<dbReference type="PRINTS" id="PR00095">
    <property type="entry name" value="ANTSNTHASEI"/>
</dbReference>
<gene>
    <name evidence="2" type="ORF">LPTSP3_g24140</name>
</gene>
<dbReference type="Proteomes" id="UP000245263">
    <property type="component" value="Chromosome 1"/>
</dbReference>
<dbReference type="InterPro" id="IPR015890">
    <property type="entry name" value="Chorismate_C"/>
</dbReference>
<dbReference type="PANTHER" id="PTHR11236:SF50">
    <property type="entry name" value="AMINODEOXYCHORISMATE SYNTHASE COMPONENT 1"/>
    <property type="match status" value="1"/>
</dbReference>
<dbReference type="InterPro" id="IPR043131">
    <property type="entry name" value="BCAT-like_N"/>
</dbReference>
<dbReference type="Pfam" id="PF00425">
    <property type="entry name" value="Chorismate_bind"/>
    <property type="match status" value="1"/>
</dbReference>
<evidence type="ECO:0000259" key="1">
    <source>
        <dbReference type="Pfam" id="PF00425"/>
    </source>
</evidence>
<accession>A0ABM7USV8</accession>
<keyword evidence="3" id="KW-1185">Reference proteome</keyword>
<dbReference type="SUPFAM" id="SSF56322">
    <property type="entry name" value="ADC synthase"/>
    <property type="match status" value="1"/>
</dbReference>
<dbReference type="InterPro" id="IPR036038">
    <property type="entry name" value="Aminotransferase-like"/>
</dbReference>
<evidence type="ECO:0000313" key="3">
    <source>
        <dbReference type="Proteomes" id="UP000245263"/>
    </source>
</evidence>
<dbReference type="Gene3D" id="3.20.10.10">
    <property type="entry name" value="D-amino Acid Aminotransferase, subunit A, domain 2"/>
    <property type="match status" value="1"/>
</dbReference>
<dbReference type="InterPro" id="IPR043132">
    <property type="entry name" value="BCAT-like_C"/>
</dbReference>